<sequence length="202" mass="21291">MRNLFKNIRLSTSLVTLSLVSLVLMAGAIVMVAAALLRADAEARAVERQTTNMRVAWQVLTSAGSTFSVSDGRLFAGSVELNDNAALVDRIRDLVGGTATVFQGDTRIATNVLKPDGSRAVGTRLAAGPVRDAVLGAKTPFRGTADILGISYYTAYDPILSDSGEVLGILYTGIRKTDWLILGFGVLMEETGATIGFMSSSG</sequence>
<keyword evidence="8" id="KW-1185">Reference proteome</keyword>
<comment type="caution">
    <text evidence="7">The sequence shown here is derived from an EMBL/GenBank/DDBJ whole genome shotgun (WGS) entry which is preliminary data.</text>
</comment>
<reference evidence="7 8" key="1">
    <citation type="submission" date="2019-07" db="EMBL/GenBank/DDBJ databases">
        <title>Whole genome shotgun sequence of Skermanella aerolata NBRC 106429.</title>
        <authorList>
            <person name="Hosoyama A."/>
            <person name="Uohara A."/>
            <person name="Ohji S."/>
            <person name="Ichikawa N."/>
        </authorList>
    </citation>
    <scope>NUCLEOTIDE SEQUENCE [LARGE SCALE GENOMIC DNA]</scope>
    <source>
        <strain evidence="7 8">NBRC 106429</strain>
    </source>
</reference>
<accession>A0A512E3X4</accession>
<comment type="subcellular location">
    <subcellularLocation>
        <location evidence="1">Cell membrane</location>
        <topology evidence="1">Multi-pass membrane protein</topology>
    </subcellularLocation>
</comment>
<dbReference type="InterPro" id="IPR029151">
    <property type="entry name" value="Sensor-like_sf"/>
</dbReference>
<evidence type="ECO:0000256" key="1">
    <source>
        <dbReference type="ARBA" id="ARBA00004651"/>
    </source>
</evidence>
<keyword evidence="3" id="KW-0812">Transmembrane</keyword>
<dbReference type="Proteomes" id="UP000321523">
    <property type="component" value="Unassembled WGS sequence"/>
</dbReference>
<evidence type="ECO:0000313" key="8">
    <source>
        <dbReference type="Proteomes" id="UP000321523"/>
    </source>
</evidence>
<keyword evidence="2" id="KW-1003">Cell membrane</keyword>
<dbReference type="EMBL" id="BJYZ01000084">
    <property type="protein sequence ID" value="GEO43436.1"/>
    <property type="molecule type" value="Genomic_DNA"/>
</dbReference>
<protein>
    <recommendedName>
        <fullName evidence="6">Single cache domain-containing protein</fullName>
    </recommendedName>
</protein>
<dbReference type="GO" id="GO:0005886">
    <property type="term" value="C:plasma membrane"/>
    <property type="evidence" value="ECO:0007669"/>
    <property type="project" value="UniProtKB-SubCell"/>
</dbReference>
<name>A0A512E3X4_9PROT</name>
<dbReference type="InterPro" id="IPR033463">
    <property type="entry name" value="sCache_3"/>
</dbReference>
<dbReference type="AlphaFoldDB" id="A0A512E3X4"/>
<dbReference type="SUPFAM" id="SSF103190">
    <property type="entry name" value="Sensory domain-like"/>
    <property type="match status" value="1"/>
</dbReference>
<keyword evidence="5" id="KW-0472">Membrane</keyword>
<proteinExistence type="predicted"/>
<evidence type="ECO:0000256" key="5">
    <source>
        <dbReference type="ARBA" id="ARBA00023136"/>
    </source>
</evidence>
<organism evidence="7 8">
    <name type="scientific">Skermanella aerolata</name>
    <dbReference type="NCBI Taxonomy" id="393310"/>
    <lineage>
        <taxon>Bacteria</taxon>
        <taxon>Pseudomonadati</taxon>
        <taxon>Pseudomonadota</taxon>
        <taxon>Alphaproteobacteria</taxon>
        <taxon>Rhodospirillales</taxon>
        <taxon>Azospirillaceae</taxon>
        <taxon>Skermanella</taxon>
    </lineage>
</organism>
<evidence type="ECO:0000256" key="4">
    <source>
        <dbReference type="ARBA" id="ARBA00022989"/>
    </source>
</evidence>
<evidence type="ECO:0000259" key="6">
    <source>
        <dbReference type="Pfam" id="PF17202"/>
    </source>
</evidence>
<evidence type="ECO:0000313" key="7">
    <source>
        <dbReference type="EMBL" id="GEO43436.1"/>
    </source>
</evidence>
<keyword evidence="4" id="KW-1133">Transmembrane helix</keyword>
<dbReference type="Pfam" id="PF17202">
    <property type="entry name" value="sCache_3_3"/>
    <property type="match status" value="1"/>
</dbReference>
<evidence type="ECO:0000256" key="3">
    <source>
        <dbReference type="ARBA" id="ARBA00022692"/>
    </source>
</evidence>
<gene>
    <name evidence="7" type="ORF">SAE02_75840</name>
</gene>
<dbReference type="RefSeq" id="WP_044437009.1">
    <property type="nucleotide sequence ID" value="NZ_BJYZ01000084.1"/>
</dbReference>
<evidence type="ECO:0000256" key="2">
    <source>
        <dbReference type="ARBA" id="ARBA00022475"/>
    </source>
</evidence>
<feature type="domain" description="Single cache" evidence="6">
    <location>
        <begin position="80"/>
        <end position="178"/>
    </location>
</feature>